<feature type="chain" id="PRO_5020652901" evidence="1">
    <location>
        <begin position="17"/>
        <end position="55"/>
    </location>
</feature>
<organism evidence="2 3">
    <name type="scientific">Alternaria alternata</name>
    <name type="common">Alternaria rot fungus</name>
    <name type="synonym">Torula alternata</name>
    <dbReference type="NCBI Taxonomy" id="5599"/>
    <lineage>
        <taxon>Eukaryota</taxon>
        <taxon>Fungi</taxon>
        <taxon>Dikarya</taxon>
        <taxon>Ascomycota</taxon>
        <taxon>Pezizomycotina</taxon>
        <taxon>Dothideomycetes</taxon>
        <taxon>Pleosporomycetidae</taxon>
        <taxon>Pleosporales</taxon>
        <taxon>Pleosporineae</taxon>
        <taxon>Pleosporaceae</taxon>
        <taxon>Alternaria</taxon>
        <taxon>Alternaria sect. Alternaria</taxon>
        <taxon>Alternaria alternata complex</taxon>
    </lineage>
</organism>
<evidence type="ECO:0000313" key="2">
    <source>
        <dbReference type="EMBL" id="RYN64478.1"/>
    </source>
</evidence>
<sequence>MKFALVTLALFSVALAVPNSQYVARDAQRGPVRPPGNTCSITNGCRVEGTTCICP</sequence>
<reference evidence="3" key="1">
    <citation type="journal article" date="2019" name="bioRxiv">
        <title>Genomics, evolutionary history and diagnostics of the Alternaria alternata species group including apple and Asian pear pathotypes.</title>
        <authorList>
            <person name="Armitage A.D."/>
            <person name="Cockerton H.M."/>
            <person name="Sreenivasaprasad S."/>
            <person name="Woodhall J.W."/>
            <person name="Lane C.R."/>
            <person name="Harrison R.J."/>
            <person name="Clarkson J.P."/>
        </authorList>
    </citation>
    <scope>NUCLEOTIDE SEQUENCE [LARGE SCALE GENOMIC DNA]</scope>
    <source>
        <strain evidence="3">FERA 1177</strain>
    </source>
</reference>
<dbReference type="EMBL" id="PDXD01000072">
    <property type="protein sequence ID" value="RYN64478.1"/>
    <property type="molecule type" value="Genomic_DNA"/>
</dbReference>
<keyword evidence="1" id="KW-0732">Signal</keyword>
<dbReference type="Proteomes" id="UP000291422">
    <property type="component" value="Unassembled WGS sequence"/>
</dbReference>
<accession>A0A4Q4MZR2</accession>
<comment type="caution">
    <text evidence="2">The sequence shown here is derived from an EMBL/GenBank/DDBJ whole genome shotgun (WGS) entry which is preliminary data.</text>
</comment>
<proteinExistence type="predicted"/>
<name>A0A4Q4MZR2_ALTAL</name>
<evidence type="ECO:0000256" key="1">
    <source>
        <dbReference type="SAM" id="SignalP"/>
    </source>
</evidence>
<dbReference type="AlphaFoldDB" id="A0A4Q4MZR2"/>
<gene>
    <name evidence="2" type="ORF">AA0117_g12435</name>
</gene>
<feature type="signal peptide" evidence="1">
    <location>
        <begin position="1"/>
        <end position="16"/>
    </location>
</feature>
<evidence type="ECO:0000313" key="3">
    <source>
        <dbReference type="Proteomes" id="UP000291422"/>
    </source>
</evidence>
<protein>
    <submittedName>
        <fullName evidence="2">Uncharacterized protein</fullName>
    </submittedName>
</protein>